<protein>
    <recommendedName>
        <fullName evidence="4">ParB/Sulfiredoxin domain-containing protein</fullName>
    </recommendedName>
</protein>
<organism evidence="2 3">
    <name type="scientific">Amedibacillus dolichus</name>
    <dbReference type="NCBI Taxonomy" id="31971"/>
    <lineage>
        <taxon>Bacteria</taxon>
        <taxon>Bacillati</taxon>
        <taxon>Bacillota</taxon>
        <taxon>Erysipelotrichia</taxon>
        <taxon>Erysipelotrichales</taxon>
        <taxon>Erysipelotrichaceae</taxon>
        <taxon>Amedibacillus</taxon>
    </lineage>
</organism>
<dbReference type="RefSeq" id="WP_022420202.1">
    <property type="nucleotide sequence ID" value="NZ_CAUFDR010000075.1"/>
</dbReference>
<evidence type="ECO:0000313" key="2">
    <source>
        <dbReference type="EMBL" id="RHM07211.1"/>
    </source>
</evidence>
<dbReference type="OrthoDB" id="1645114at2"/>
<gene>
    <name evidence="2" type="ORF">DWZ83_09115</name>
    <name evidence="1" type="ORF">KHZ85_06935</name>
</gene>
<reference evidence="2 3" key="1">
    <citation type="submission" date="2018-08" db="EMBL/GenBank/DDBJ databases">
        <title>A genome reference for cultivated species of the human gut microbiota.</title>
        <authorList>
            <person name="Zou Y."/>
            <person name="Xue W."/>
            <person name="Luo G."/>
        </authorList>
    </citation>
    <scope>NUCLEOTIDE SEQUENCE [LARGE SCALE GENOMIC DNA]</scope>
    <source>
        <strain evidence="2 3">AF35-6BH</strain>
    </source>
</reference>
<reference evidence="1" key="2">
    <citation type="submission" date="2021-02" db="EMBL/GenBank/DDBJ databases">
        <title>Infant gut strain persistence is associated with maternal origin, phylogeny, and functional potential including surface adhesion and iron acquisition.</title>
        <authorList>
            <person name="Lou Y.C."/>
        </authorList>
    </citation>
    <scope>NUCLEOTIDE SEQUENCE</scope>
    <source>
        <strain evidence="1">L3_108_103G1_dasL3_108_103G1_concoct_2</strain>
    </source>
</reference>
<proteinExistence type="predicted"/>
<name>A0A415P386_9FIRM</name>
<accession>A0A415P386</accession>
<sequence length="92" mass="10784">MRVEALSLQEIQFTYTEYSQALYQSLLRIGLSFPIRVLHDQEGYHCIDGHKRLSAIYDILQQNPKERHFQSIKAINHGNARTQPPQCLQNHH</sequence>
<keyword evidence="3" id="KW-1185">Reference proteome</keyword>
<comment type="caution">
    <text evidence="2">The sequence shown here is derived from an EMBL/GenBank/DDBJ whole genome shotgun (WGS) entry which is preliminary data.</text>
</comment>
<evidence type="ECO:0000313" key="3">
    <source>
        <dbReference type="Proteomes" id="UP000284868"/>
    </source>
</evidence>
<evidence type="ECO:0000313" key="1">
    <source>
        <dbReference type="EMBL" id="MBS4884484.1"/>
    </source>
</evidence>
<dbReference type="SUPFAM" id="SSF110849">
    <property type="entry name" value="ParB/Sulfiredoxin"/>
    <property type="match status" value="1"/>
</dbReference>
<dbReference type="AlphaFoldDB" id="A0A415P386"/>
<dbReference type="EMBL" id="JAGZMZ010000016">
    <property type="protein sequence ID" value="MBS4884484.1"/>
    <property type="molecule type" value="Genomic_DNA"/>
</dbReference>
<dbReference type="Proteomes" id="UP000284868">
    <property type="component" value="Unassembled WGS sequence"/>
</dbReference>
<dbReference type="InterPro" id="IPR036086">
    <property type="entry name" value="ParB/Sulfiredoxin_sf"/>
</dbReference>
<dbReference type="EMBL" id="QRPK01000066">
    <property type="protein sequence ID" value="RHM07211.1"/>
    <property type="molecule type" value="Genomic_DNA"/>
</dbReference>
<evidence type="ECO:0008006" key="4">
    <source>
        <dbReference type="Google" id="ProtNLM"/>
    </source>
</evidence>
<dbReference type="Proteomes" id="UP000753219">
    <property type="component" value="Unassembled WGS sequence"/>
</dbReference>